<organism evidence="2 3">
    <name type="scientific">Azoarcus sp. (strain BH72)</name>
    <dbReference type="NCBI Taxonomy" id="418699"/>
    <lineage>
        <taxon>Bacteria</taxon>
        <taxon>Pseudomonadati</taxon>
        <taxon>Pseudomonadota</taxon>
        <taxon>Betaproteobacteria</taxon>
        <taxon>Rhodocyclales</taxon>
        <taxon>Zoogloeaceae</taxon>
        <taxon>Azoarcus</taxon>
    </lineage>
</organism>
<dbReference type="STRING" id="62928.azo2368"/>
<dbReference type="GO" id="GO:0005737">
    <property type="term" value="C:cytoplasm"/>
    <property type="evidence" value="ECO:0007669"/>
    <property type="project" value="TreeGrafter"/>
</dbReference>
<dbReference type="PANTHER" id="PTHR48079">
    <property type="entry name" value="PROTEIN YEEZ"/>
    <property type="match status" value="1"/>
</dbReference>
<evidence type="ECO:0000259" key="1">
    <source>
        <dbReference type="Pfam" id="PF13460"/>
    </source>
</evidence>
<dbReference type="Gene3D" id="3.40.50.720">
    <property type="entry name" value="NAD(P)-binding Rossmann-like Domain"/>
    <property type="match status" value="1"/>
</dbReference>
<dbReference type="Proteomes" id="UP000002588">
    <property type="component" value="Chromosome"/>
</dbReference>
<feature type="domain" description="NAD(P)-binding" evidence="1">
    <location>
        <begin position="6"/>
        <end position="101"/>
    </location>
</feature>
<evidence type="ECO:0000313" key="3">
    <source>
        <dbReference type="Proteomes" id="UP000002588"/>
    </source>
</evidence>
<dbReference type="eggNOG" id="COG0451">
    <property type="taxonomic scope" value="Bacteria"/>
</dbReference>
<dbReference type="Pfam" id="PF13460">
    <property type="entry name" value="NAD_binding_10"/>
    <property type="match status" value="1"/>
</dbReference>
<dbReference type="GO" id="GO:0004029">
    <property type="term" value="F:aldehyde dehydrogenase (NAD+) activity"/>
    <property type="evidence" value="ECO:0007669"/>
    <property type="project" value="TreeGrafter"/>
</dbReference>
<keyword evidence="3" id="KW-1185">Reference proteome</keyword>
<dbReference type="InterPro" id="IPR016040">
    <property type="entry name" value="NAD(P)-bd_dom"/>
</dbReference>
<proteinExistence type="predicted"/>
<gene>
    <name evidence="2" type="ordered locus">azo2368</name>
</gene>
<protein>
    <recommendedName>
        <fullName evidence="1">NAD(P)-binding domain-containing protein</fullName>
    </recommendedName>
</protein>
<name>A1K830_AZOSB</name>
<dbReference type="EMBL" id="AM406670">
    <property type="protein sequence ID" value="CAL94985.1"/>
    <property type="molecule type" value="Genomic_DNA"/>
</dbReference>
<dbReference type="AlphaFoldDB" id="A1K830"/>
<sequence length="331" mass="36066">MALVLGGTGSLGLATIKALLAHGWQVRALHRDPARAAAHPGMACPVEWVVGDAIRPEDVRHAARGASIIVHAVNPPRYQRWRELALPMLDASIEAASDSGARLVFPGNIYNYGPDAGTVIDEISAQHPRTRKGAVRVEMEERLADASRYNVRSLILRAGDFFGPHADSSWFGAMVKPGAALRGLTYPGRLDVGHAWAYLPDLAETLARLAAIEPSLPRLAVFHFEGHWLSGHGLSQAIRRVVGNPDLPVRRLPWPLLHAAAPFSRFVREMLEMRYLWTEALRLDNSKLVRTLGHEPHTGLDEALRTTLMSLGCLPALPAASRASFQLGTGT</sequence>
<dbReference type="PANTHER" id="PTHR48079:SF6">
    <property type="entry name" value="NAD(P)-BINDING DOMAIN-CONTAINING PROTEIN-RELATED"/>
    <property type="match status" value="1"/>
</dbReference>
<dbReference type="InterPro" id="IPR036291">
    <property type="entry name" value="NAD(P)-bd_dom_sf"/>
</dbReference>
<dbReference type="HOGENOM" id="CLU_049717_0_0_4"/>
<accession>A1K830</accession>
<dbReference type="KEGG" id="azo:azo2368"/>
<evidence type="ECO:0000313" key="2">
    <source>
        <dbReference type="EMBL" id="CAL94985.1"/>
    </source>
</evidence>
<dbReference type="SUPFAM" id="SSF51735">
    <property type="entry name" value="NAD(P)-binding Rossmann-fold domains"/>
    <property type="match status" value="1"/>
</dbReference>
<dbReference type="InterPro" id="IPR051783">
    <property type="entry name" value="NAD(P)-dependent_oxidoreduct"/>
</dbReference>
<reference evidence="2 3" key="1">
    <citation type="journal article" date="2006" name="Nat. Biotechnol.">
        <title>Complete genome of the mutualistic, N2-fixing grass endophyte Azoarcus sp. strain BH72.</title>
        <authorList>
            <person name="Krause A."/>
            <person name="Ramakumar A."/>
            <person name="Bartels D."/>
            <person name="Battistoni F."/>
            <person name="Bekel T."/>
            <person name="Boch J."/>
            <person name="Boehm M."/>
            <person name="Friedrich F."/>
            <person name="Hurek T."/>
            <person name="Krause L."/>
            <person name="Linke B."/>
            <person name="McHardy A.C."/>
            <person name="Sarkar A."/>
            <person name="Schneiker S."/>
            <person name="Syed A.A."/>
            <person name="Thauer R."/>
            <person name="Vorhoelter F.-J."/>
            <person name="Weidner S."/>
            <person name="Puehler A."/>
            <person name="Reinhold-Hurek B."/>
            <person name="Kaiser O."/>
            <person name="Goesmann A."/>
        </authorList>
    </citation>
    <scope>NUCLEOTIDE SEQUENCE [LARGE SCALE GENOMIC DNA]</scope>
    <source>
        <strain evidence="2 3">BH72</strain>
    </source>
</reference>